<dbReference type="AlphaFoldDB" id="A0A8R7Q506"/>
<evidence type="ECO:0000313" key="2">
    <source>
        <dbReference type="EnsemblPlants" id="TuG1812G0400002730.01.T04"/>
    </source>
</evidence>
<dbReference type="Gramene" id="TuG1812G0400002730.01.T05">
    <property type="protein sequence ID" value="TuG1812G0400002730.01.T05"/>
    <property type="gene ID" value="TuG1812G0400002730.01"/>
</dbReference>
<dbReference type="Gramene" id="TuG1812G0400002730.01.T02">
    <property type="protein sequence ID" value="TuG1812G0400002730.01.T02"/>
    <property type="gene ID" value="TuG1812G0400002730.01"/>
</dbReference>
<dbReference type="Gramene" id="TuG1812G0400002730.01.T01">
    <property type="protein sequence ID" value="TuG1812G0400002730.01.T01"/>
    <property type="gene ID" value="TuG1812G0400002730.01"/>
</dbReference>
<dbReference type="Gramene" id="TuG1812G0400002730.01.T04">
    <property type="protein sequence ID" value="TuG1812G0400002730.01.T04"/>
    <property type="gene ID" value="TuG1812G0400002730.01"/>
</dbReference>
<protein>
    <submittedName>
        <fullName evidence="2">Uncharacterized protein</fullName>
    </submittedName>
</protein>
<reference evidence="2" key="3">
    <citation type="submission" date="2022-06" db="UniProtKB">
        <authorList>
            <consortium name="EnsemblPlants"/>
        </authorList>
    </citation>
    <scope>IDENTIFICATION</scope>
</reference>
<reference evidence="3" key="1">
    <citation type="journal article" date="2013" name="Nature">
        <title>Draft genome of the wheat A-genome progenitor Triticum urartu.</title>
        <authorList>
            <person name="Ling H.Q."/>
            <person name="Zhao S."/>
            <person name="Liu D."/>
            <person name="Wang J."/>
            <person name="Sun H."/>
            <person name="Zhang C."/>
            <person name="Fan H."/>
            <person name="Li D."/>
            <person name="Dong L."/>
            <person name="Tao Y."/>
            <person name="Gao C."/>
            <person name="Wu H."/>
            <person name="Li Y."/>
            <person name="Cui Y."/>
            <person name="Guo X."/>
            <person name="Zheng S."/>
            <person name="Wang B."/>
            <person name="Yu K."/>
            <person name="Liang Q."/>
            <person name="Yang W."/>
            <person name="Lou X."/>
            <person name="Chen J."/>
            <person name="Feng M."/>
            <person name="Jian J."/>
            <person name="Zhang X."/>
            <person name="Luo G."/>
            <person name="Jiang Y."/>
            <person name="Liu J."/>
            <person name="Wang Z."/>
            <person name="Sha Y."/>
            <person name="Zhang B."/>
            <person name="Wu H."/>
            <person name="Tang D."/>
            <person name="Shen Q."/>
            <person name="Xue P."/>
            <person name="Zou S."/>
            <person name="Wang X."/>
            <person name="Liu X."/>
            <person name="Wang F."/>
            <person name="Yang Y."/>
            <person name="An X."/>
            <person name="Dong Z."/>
            <person name="Zhang K."/>
            <person name="Zhang X."/>
            <person name="Luo M.C."/>
            <person name="Dvorak J."/>
            <person name="Tong Y."/>
            <person name="Wang J."/>
            <person name="Yang H."/>
            <person name="Li Z."/>
            <person name="Wang D."/>
            <person name="Zhang A."/>
            <person name="Wang J."/>
        </authorList>
    </citation>
    <scope>NUCLEOTIDE SEQUENCE</scope>
    <source>
        <strain evidence="3">cv. G1812</strain>
    </source>
</reference>
<dbReference type="EnsemblPlants" id="TuG1812G0400002730.01.T01">
    <property type="protein sequence ID" value="TuG1812G0400002730.01.T01"/>
    <property type="gene ID" value="TuG1812G0400002730.01"/>
</dbReference>
<feature type="compositionally biased region" description="Polar residues" evidence="1">
    <location>
        <begin position="566"/>
        <end position="591"/>
    </location>
</feature>
<evidence type="ECO:0000313" key="3">
    <source>
        <dbReference type="Proteomes" id="UP000015106"/>
    </source>
</evidence>
<dbReference type="EnsemblPlants" id="TuG1812G0400002730.01.T05">
    <property type="protein sequence ID" value="TuG1812G0400002730.01.T05"/>
    <property type="gene ID" value="TuG1812G0400002730.01"/>
</dbReference>
<sequence>MLMYKEEKDKDKFCLCFMQVILCAYLAPTTGYQINRSYLLGALKDLSDIPRMNWCRFAAEYLIEAIRESRENKVPNLNVGGCVHILHLIYVDLLQSHLVKIPQGYPRIKYVGSAVLEQIDHTGKKKTQDHCKLFESLLDDEKLAMFPTAEDHNDDLDDHEKSTHSTPPVTVNIITVPGQEKHILPPQVVQVSKKRLSHQATDESLIKRIKILEDQYTADRQRLITVSERKLQNKLQQLQIKKTKEMAALVQEEIQKAMLPMIDDARPGSSLHNDDATLTKRTVRTQSPCQSNLDEAVLNSSQSAELVHETSTHVDVIQQLTAGTPASPTFMNETVEIGTHESEPGTNFVNIEGVEADNFHPASPMLAQSTQYEPSSSKDLTTTDQIVQPEPAACKDPLVESICTFQNLKSDATSCSATTALERQETSVANVVSSSNNSASTHPPEFVSAVIVPTTAIVIPNIAEDQVRSHSVQTQRSNMPSEHSSIMKFVGTDGQADSAFLLPVTSAHNVLGHGNQGDQPESNAFAVQHPQQDSSKDVLHEVGNTVTTAPTVDGIQDIAFIHPKTTKSSSQIDVSDAQKATKNHSFSHNPT</sequence>
<accession>A0A8R7Q506</accession>
<proteinExistence type="predicted"/>
<dbReference type="Proteomes" id="UP000015106">
    <property type="component" value="Chromosome 4"/>
</dbReference>
<organism evidence="2 3">
    <name type="scientific">Triticum urartu</name>
    <name type="common">Red wild einkorn</name>
    <name type="synonym">Crithodium urartu</name>
    <dbReference type="NCBI Taxonomy" id="4572"/>
    <lineage>
        <taxon>Eukaryota</taxon>
        <taxon>Viridiplantae</taxon>
        <taxon>Streptophyta</taxon>
        <taxon>Embryophyta</taxon>
        <taxon>Tracheophyta</taxon>
        <taxon>Spermatophyta</taxon>
        <taxon>Magnoliopsida</taxon>
        <taxon>Liliopsida</taxon>
        <taxon>Poales</taxon>
        <taxon>Poaceae</taxon>
        <taxon>BOP clade</taxon>
        <taxon>Pooideae</taxon>
        <taxon>Triticodae</taxon>
        <taxon>Triticeae</taxon>
        <taxon>Triticinae</taxon>
        <taxon>Triticum</taxon>
    </lineage>
</organism>
<feature type="region of interest" description="Disordered" evidence="1">
    <location>
        <begin position="512"/>
        <end position="535"/>
    </location>
</feature>
<feature type="region of interest" description="Disordered" evidence="1">
    <location>
        <begin position="563"/>
        <end position="591"/>
    </location>
</feature>
<evidence type="ECO:0000256" key="1">
    <source>
        <dbReference type="SAM" id="MobiDB-lite"/>
    </source>
</evidence>
<dbReference type="EnsemblPlants" id="TuG1812G0400002730.01.T02">
    <property type="protein sequence ID" value="TuG1812G0400002730.01.T02"/>
    <property type="gene ID" value="TuG1812G0400002730.01"/>
</dbReference>
<reference evidence="2" key="2">
    <citation type="submission" date="2018-03" db="EMBL/GenBank/DDBJ databases">
        <title>The Triticum urartu genome reveals the dynamic nature of wheat genome evolution.</title>
        <authorList>
            <person name="Ling H."/>
            <person name="Ma B."/>
            <person name="Shi X."/>
            <person name="Liu H."/>
            <person name="Dong L."/>
            <person name="Sun H."/>
            <person name="Cao Y."/>
            <person name="Gao Q."/>
            <person name="Zheng S."/>
            <person name="Li Y."/>
            <person name="Yu Y."/>
            <person name="Du H."/>
            <person name="Qi M."/>
            <person name="Li Y."/>
            <person name="Yu H."/>
            <person name="Cui Y."/>
            <person name="Wang N."/>
            <person name="Chen C."/>
            <person name="Wu H."/>
            <person name="Zhao Y."/>
            <person name="Zhang J."/>
            <person name="Li Y."/>
            <person name="Zhou W."/>
            <person name="Zhang B."/>
            <person name="Hu W."/>
            <person name="Eijk M."/>
            <person name="Tang J."/>
            <person name="Witsenboer H."/>
            <person name="Zhao S."/>
            <person name="Li Z."/>
            <person name="Zhang A."/>
            <person name="Wang D."/>
            <person name="Liang C."/>
        </authorList>
    </citation>
    <scope>NUCLEOTIDE SEQUENCE [LARGE SCALE GENOMIC DNA]</scope>
    <source>
        <strain evidence="2">cv. G1812</strain>
    </source>
</reference>
<dbReference type="PANTHER" id="PTHR34835">
    <property type="entry name" value="OS07G0283600 PROTEIN-RELATED"/>
    <property type="match status" value="1"/>
</dbReference>
<dbReference type="EnsemblPlants" id="TuG1812G0400002730.01.T04">
    <property type="protein sequence ID" value="TuG1812G0400002730.01.T04"/>
    <property type="gene ID" value="TuG1812G0400002730.01"/>
</dbReference>
<dbReference type="PANTHER" id="PTHR34835:SF34">
    <property type="entry name" value="OS08G0555500 PROTEIN"/>
    <property type="match status" value="1"/>
</dbReference>
<keyword evidence="3" id="KW-1185">Reference proteome</keyword>
<name>A0A8R7Q506_TRIUA</name>
<feature type="region of interest" description="Disordered" evidence="1">
    <location>
        <begin position="150"/>
        <end position="169"/>
    </location>
</feature>